<dbReference type="Pfam" id="PF07719">
    <property type="entry name" value="TPR_2"/>
    <property type="match status" value="1"/>
</dbReference>
<protein>
    <submittedName>
        <fullName evidence="4">Dynein light chain type 1 domain-containing protein</fullName>
    </submittedName>
</protein>
<dbReference type="Proteomes" id="UP001201812">
    <property type="component" value="Unassembled WGS sequence"/>
</dbReference>
<evidence type="ECO:0000256" key="2">
    <source>
        <dbReference type="ARBA" id="ARBA00022803"/>
    </source>
</evidence>
<evidence type="ECO:0000313" key="5">
    <source>
        <dbReference type="Proteomes" id="UP001201812"/>
    </source>
</evidence>
<dbReference type="Gene3D" id="3.30.740.10">
    <property type="entry name" value="Protein Inhibitor Of Neuronal Nitric Oxide Synthase"/>
    <property type="match status" value="1"/>
</dbReference>
<comment type="caution">
    <text evidence="4">The sequence shown here is derived from an EMBL/GenBank/DDBJ whole genome shotgun (WGS) entry which is preliminary data.</text>
</comment>
<dbReference type="SMART" id="SM00028">
    <property type="entry name" value="TPR"/>
    <property type="match status" value="1"/>
</dbReference>
<keyword evidence="2 3" id="KW-0802">TPR repeat</keyword>
<evidence type="ECO:0000256" key="1">
    <source>
        <dbReference type="ARBA" id="ARBA00022737"/>
    </source>
</evidence>
<name>A0AAD4MSV9_9BILA</name>
<dbReference type="InterPro" id="IPR011990">
    <property type="entry name" value="TPR-like_helical_dom_sf"/>
</dbReference>
<dbReference type="CDD" id="cd21450">
    <property type="entry name" value="DLC-like_DYNLL1-like"/>
    <property type="match status" value="1"/>
</dbReference>
<organism evidence="4 5">
    <name type="scientific">Ditylenchus destructor</name>
    <dbReference type="NCBI Taxonomy" id="166010"/>
    <lineage>
        <taxon>Eukaryota</taxon>
        <taxon>Metazoa</taxon>
        <taxon>Ecdysozoa</taxon>
        <taxon>Nematoda</taxon>
        <taxon>Chromadorea</taxon>
        <taxon>Rhabditida</taxon>
        <taxon>Tylenchina</taxon>
        <taxon>Tylenchomorpha</taxon>
        <taxon>Sphaerularioidea</taxon>
        <taxon>Anguinidae</taxon>
        <taxon>Anguininae</taxon>
        <taxon>Ditylenchus</taxon>
    </lineage>
</organism>
<evidence type="ECO:0000256" key="3">
    <source>
        <dbReference type="PROSITE-ProRule" id="PRU00339"/>
    </source>
</evidence>
<evidence type="ECO:0000313" key="4">
    <source>
        <dbReference type="EMBL" id="KAI1703141.1"/>
    </source>
</evidence>
<accession>A0AAD4MSV9</accession>
<gene>
    <name evidence="4" type="ORF">DdX_15078</name>
</gene>
<keyword evidence="1" id="KW-0677">Repeat</keyword>
<dbReference type="InterPro" id="IPR013105">
    <property type="entry name" value="TPR_2"/>
</dbReference>
<dbReference type="InterPro" id="IPR001372">
    <property type="entry name" value="Dynein_light_chain_typ-1/2"/>
</dbReference>
<dbReference type="GO" id="GO:0007017">
    <property type="term" value="P:microtubule-based process"/>
    <property type="evidence" value="ECO:0007669"/>
    <property type="project" value="InterPro"/>
</dbReference>
<feature type="repeat" description="TPR" evidence="3">
    <location>
        <begin position="160"/>
        <end position="193"/>
    </location>
</feature>
<reference evidence="4" key="1">
    <citation type="submission" date="2022-01" db="EMBL/GenBank/DDBJ databases">
        <title>Genome Sequence Resource for Two Populations of Ditylenchus destructor, the Migratory Endoparasitic Phytonematode.</title>
        <authorList>
            <person name="Zhang H."/>
            <person name="Lin R."/>
            <person name="Xie B."/>
        </authorList>
    </citation>
    <scope>NUCLEOTIDE SEQUENCE</scope>
    <source>
        <strain evidence="4">BazhouSP</strain>
    </source>
</reference>
<dbReference type="SUPFAM" id="SSF54648">
    <property type="entry name" value="DLC"/>
    <property type="match status" value="1"/>
</dbReference>
<dbReference type="InterPro" id="IPR019734">
    <property type="entry name" value="TPR_rpt"/>
</dbReference>
<dbReference type="SUPFAM" id="SSF48452">
    <property type="entry name" value="TPR-like"/>
    <property type="match status" value="1"/>
</dbReference>
<dbReference type="SMART" id="SM01375">
    <property type="entry name" value="Dynein_light"/>
    <property type="match status" value="1"/>
</dbReference>
<dbReference type="EMBL" id="JAKKPZ010000087">
    <property type="protein sequence ID" value="KAI1703141.1"/>
    <property type="molecule type" value="Genomic_DNA"/>
</dbReference>
<dbReference type="InterPro" id="IPR037177">
    <property type="entry name" value="DLC_sf"/>
</dbReference>
<dbReference type="PROSITE" id="PS50005">
    <property type="entry name" value="TPR"/>
    <property type="match status" value="1"/>
</dbReference>
<dbReference type="GO" id="GO:0030286">
    <property type="term" value="C:dynein complex"/>
    <property type="evidence" value="ECO:0007669"/>
    <property type="project" value="InterPro"/>
</dbReference>
<dbReference type="AlphaFoldDB" id="A0AAD4MSV9"/>
<sequence length="445" mass="50418">MDTDSAISEWAVVSTWNMNSTEGQHDVDADALKHMDLNKENEHPGKHSHIVKNLNLSFNDLSMKHKNEVDAEMSALDNDEKFACIEKANTCLEKNDFISAKMFALEALVHDNKFFDGWYNCAQASFALAKNASDDSTAMEYINDAQKKLDKCKALNPGEAKVWYLQGNLALLQNDYRKAVESFTESLDIEPNPDVFLSRCKLYFAQKNYETTISDADAVLGYRKDDFEALQLKGETLAKLKLDLNEESASLIKERLMEQYIYLRKFDKALELCNKLEEEKASSTAFYAMKMIALLEQKKYKEVSSILENFAKLDAQSIKGSYSSVSTMTIASGNEASDSNKACLFKKYTVDDVSITDSEMDTEMENYAVDRIVEAINTSLKKQVKIDTTASMSDVAEIIQKKMAEKYRPDWHCIMASNLGFSVSPREKRYIQIRVADMDVLVFKG</sequence>
<proteinExistence type="predicted"/>
<dbReference type="Gene3D" id="1.25.40.10">
    <property type="entry name" value="Tetratricopeptide repeat domain"/>
    <property type="match status" value="1"/>
</dbReference>
<keyword evidence="5" id="KW-1185">Reference proteome</keyword>
<dbReference type="Pfam" id="PF01221">
    <property type="entry name" value="Dynein_light"/>
    <property type="match status" value="1"/>
</dbReference>